<dbReference type="OrthoDB" id="463972at2"/>
<evidence type="ECO:0000256" key="1">
    <source>
        <dbReference type="SAM" id="Phobius"/>
    </source>
</evidence>
<dbReference type="HOGENOM" id="CLU_113197_0_0_3"/>
<evidence type="ECO:0008006" key="4">
    <source>
        <dbReference type="Google" id="ProtNLM"/>
    </source>
</evidence>
<accession>K9WI13</accession>
<evidence type="ECO:0000313" key="2">
    <source>
        <dbReference type="EMBL" id="AFZ20045.1"/>
    </source>
</evidence>
<keyword evidence="3" id="KW-1185">Reference proteome</keyword>
<protein>
    <recommendedName>
        <fullName evidence="4">Fis family transcriptional regulator</fullName>
    </recommendedName>
</protein>
<keyword evidence="1" id="KW-1133">Transmembrane helix</keyword>
<dbReference type="Proteomes" id="UP000010471">
    <property type="component" value="Chromosome"/>
</dbReference>
<organism evidence="2 3">
    <name type="scientific">Allocoleopsis franciscana PCC 7113</name>
    <dbReference type="NCBI Taxonomy" id="1173027"/>
    <lineage>
        <taxon>Bacteria</taxon>
        <taxon>Bacillati</taxon>
        <taxon>Cyanobacteriota</taxon>
        <taxon>Cyanophyceae</taxon>
        <taxon>Coleofasciculales</taxon>
        <taxon>Coleofasciculaceae</taxon>
        <taxon>Allocoleopsis</taxon>
        <taxon>Allocoleopsis franciscana</taxon>
    </lineage>
</organism>
<dbReference type="AlphaFoldDB" id="K9WI13"/>
<dbReference type="EMBL" id="CP003630">
    <property type="protein sequence ID" value="AFZ20045.1"/>
    <property type="molecule type" value="Genomic_DNA"/>
</dbReference>
<reference evidence="2 3" key="1">
    <citation type="submission" date="2012-06" db="EMBL/GenBank/DDBJ databases">
        <title>Finished chromosome of genome of Microcoleus sp. PCC 7113.</title>
        <authorList>
            <consortium name="US DOE Joint Genome Institute"/>
            <person name="Gugger M."/>
            <person name="Coursin T."/>
            <person name="Rippka R."/>
            <person name="Tandeau De Marsac N."/>
            <person name="Huntemann M."/>
            <person name="Wei C.-L."/>
            <person name="Han J."/>
            <person name="Detter J.C."/>
            <person name="Han C."/>
            <person name="Tapia R."/>
            <person name="Chen A."/>
            <person name="Kyrpides N."/>
            <person name="Mavromatis K."/>
            <person name="Markowitz V."/>
            <person name="Szeto E."/>
            <person name="Ivanova N."/>
            <person name="Pagani I."/>
            <person name="Pati A."/>
            <person name="Goodwin L."/>
            <person name="Nordberg H.P."/>
            <person name="Cantor M.N."/>
            <person name="Hua S.X."/>
            <person name="Woyke T."/>
            <person name="Kerfeld C.A."/>
        </authorList>
    </citation>
    <scope>NUCLEOTIDE SEQUENCE [LARGE SCALE GENOMIC DNA]</scope>
    <source>
        <strain evidence="2 3">PCC 7113</strain>
    </source>
</reference>
<keyword evidence="1" id="KW-0472">Membrane</keyword>
<dbReference type="RefSeq" id="WP_015184181.1">
    <property type="nucleotide sequence ID" value="NC_019738.1"/>
</dbReference>
<proteinExistence type="predicted"/>
<dbReference type="KEGG" id="mic:Mic7113_4348"/>
<dbReference type="eggNOG" id="COG5662">
    <property type="taxonomic scope" value="Bacteria"/>
</dbReference>
<gene>
    <name evidence="2" type="ORF">Mic7113_4348</name>
</gene>
<dbReference type="PATRIC" id="fig|1173027.3.peg.4806"/>
<sequence length="174" mass="19196">MTSNFEAGKQSKQEAVTQMDSLQRDRFELLSAYIDGEVTAQERKQVQELLSTDSTMQHLYTRLLKLRQGMHQLPVPTPAVTAQQTAEQVFSRIDRRRNRRTVLWGGAAIAALFVSAVSGILPGGRSLVPQLAQNPDATAETLEIALNQPVIEIPKAAVVDPEKGVQPLRLPDLN</sequence>
<feature type="transmembrane region" description="Helical" evidence="1">
    <location>
        <begin position="102"/>
        <end position="121"/>
    </location>
</feature>
<keyword evidence="1" id="KW-0812">Transmembrane</keyword>
<name>K9WI13_9CYAN</name>
<evidence type="ECO:0000313" key="3">
    <source>
        <dbReference type="Proteomes" id="UP000010471"/>
    </source>
</evidence>
<dbReference type="STRING" id="1173027.Mic7113_4348"/>